<dbReference type="Proteomes" id="UP000542674">
    <property type="component" value="Unassembled WGS sequence"/>
</dbReference>
<name>A0A7W7WUK5_9PSEU</name>
<dbReference type="RefSeq" id="WP_184667337.1">
    <property type="nucleotide sequence ID" value="NZ_BAABAI010000027.1"/>
</dbReference>
<dbReference type="SMART" id="SM00028">
    <property type="entry name" value="TPR"/>
    <property type="match status" value="3"/>
</dbReference>
<keyword evidence="2" id="KW-1185">Reference proteome</keyword>
<protein>
    <submittedName>
        <fullName evidence="1">Tetratricopeptide (TPR) repeat protein</fullName>
    </submittedName>
</protein>
<proteinExistence type="predicted"/>
<evidence type="ECO:0000313" key="2">
    <source>
        <dbReference type="Proteomes" id="UP000542674"/>
    </source>
</evidence>
<dbReference type="AlphaFoldDB" id="A0A7W7WUK5"/>
<dbReference type="InterPro" id="IPR019734">
    <property type="entry name" value="TPR_rpt"/>
</dbReference>
<sequence length="930" mass="101506">MSDRKQAAERQFVDAYHMPEGMPRHEALERAARTADDCDHLPLGVSCRIALLRSSHDLGRYDLMLPAFAWLGTAEQRDASAFDEWEVHNYDWAHKWIVHGLLGDPRFSRAQIDSVVAALEDRYRRHGFSMQPVHGARTDVAESLGDAEAYREHFARYLATERGPMSDCEACVIEEQAGHLIRQGRYAEAVAHAEHQLERDNGCATQPQGILTTLTPAFVALGDLDRARDAHVVAHRLVRDDEAGPYLSDHLEFCATSGNVRRGVDLLQRHLHRVHHSPSPSQAMYFSAAAALLLSRVDFPVEFAVPRDGVTTSTSATALRAALEARAVELAARFDERNGSSATGDRVRAILTAADTVPVPLIVPVPSLVVPPIEEPPVVADPVELAERMAEAFDQGDFVTGIRMLRSLPAELDPLLPEHLAALVAVRRALVEGHGRQRDEVLAEVDSALDRLRAAGEHDLANRFLGRSMTLRLDTLGHDACVERLRACIAEADRSGTPYSRVLLRLLLADVFGDSDDSEQQSELILEAAALAEESVPELVSRVRCDGAQLQASTGELDAAYSTVTRLLASSPGPSVRFDALRLKVKLETVRGDEAAMDTAELFVADFASPRGPWVAETHRQRVASVERLGLEGDYLPQLRDAVAVGHDLGVPDDVAKACYALAGGYLKGNRFVEAAEALEEAVRILESAEVDPDIVVPVRYRLGQTCARLGELAEARGHLETALGLVDESEPWRMALVLDVLGGVLRRQESPNEAAAAYARAARCWQEVSEAAEAAGSWVESASALPEEENQACLEALEAATALLPEVAEEHHRTHLTARVAAIRAFVHTRMGEFAEAIERNTVAEELAAQLDDADWRTFLVARGARFHLDSGDPATAEAEARRAATLMTDQTPHQILGDTAAVLEESLRAQDKPTADPLLRALTARLDD</sequence>
<evidence type="ECO:0000313" key="1">
    <source>
        <dbReference type="EMBL" id="MBB4964369.1"/>
    </source>
</evidence>
<reference evidence="1 2" key="1">
    <citation type="submission" date="2020-08" db="EMBL/GenBank/DDBJ databases">
        <title>Sequencing the genomes of 1000 actinobacteria strains.</title>
        <authorList>
            <person name="Klenk H.-P."/>
        </authorList>
    </citation>
    <scope>NUCLEOTIDE SEQUENCE [LARGE SCALE GENOMIC DNA]</scope>
    <source>
        <strain evidence="1 2">DSM 45084</strain>
    </source>
</reference>
<gene>
    <name evidence="1" type="ORF">F4559_001728</name>
</gene>
<organism evidence="1 2">
    <name type="scientific">Saccharothrix violaceirubra</name>
    <dbReference type="NCBI Taxonomy" id="413306"/>
    <lineage>
        <taxon>Bacteria</taxon>
        <taxon>Bacillati</taxon>
        <taxon>Actinomycetota</taxon>
        <taxon>Actinomycetes</taxon>
        <taxon>Pseudonocardiales</taxon>
        <taxon>Pseudonocardiaceae</taxon>
        <taxon>Saccharothrix</taxon>
    </lineage>
</organism>
<dbReference type="EMBL" id="JACHJS010000001">
    <property type="protein sequence ID" value="MBB4964369.1"/>
    <property type="molecule type" value="Genomic_DNA"/>
</dbReference>
<comment type="caution">
    <text evidence="1">The sequence shown here is derived from an EMBL/GenBank/DDBJ whole genome shotgun (WGS) entry which is preliminary data.</text>
</comment>
<dbReference type="SUPFAM" id="SSF48452">
    <property type="entry name" value="TPR-like"/>
    <property type="match status" value="1"/>
</dbReference>
<dbReference type="InterPro" id="IPR011990">
    <property type="entry name" value="TPR-like_helical_dom_sf"/>
</dbReference>
<dbReference type="Gene3D" id="1.25.40.10">
    <property type="entry name" value="Tetratricopeptide repeat domain"/>
    <property type="match status" value="1"/>
</dbReference>
<accession>A0A7W7WUK5</accession>